<dbReference type="CDD" id="cd00075">
    <property type="entry name" value="HATPase"/>
    <property type="match status" value="1"/>
</dbReference>
<evidence type="ECO:0000313" key="10">
    <source>
        <dbReference type="Proteomes" id="UP001216139"/>
    </source>
</evidence>
<sequence length="540" mass="61314">MSKRHTIDLGLRQGYEDARINALTRYRIAGTLPEEIFDHYVQMATLIFRIPAAIIAFVSADLVHYKASIGVGSTAHSTRYGITCAETIDCGKDIHTVDLAKINYGPSPSNSDSEPVYNYYVGTPIVTADGYTIGCLSLLDHKVRKLTDEQHSVLKILASAVMDAIEERLKNLQDRERNQWFSKTTQEGMWEWDIYQDKIWWNSGFSIIFGYPPATSNHYDLNFWCSRFEENACGNMKDIMNSFILDGEYLFKKADDSLAHVLVRSVIIRDDFGQPVKVIGSMLDISERFKNEELNRKANQDLMRNKDEFISIASHEIKTPITIIKSYSQIIRKEAERDVYDDTNLRVYAERIQKQSDKLLKLVENLLDISRINTGKMVIYPETFDFTKLLDQTLDELDARSGSHIIELTGDTPLRVYADEFRIGQVLTNLITNAIKYSPGAERIIINCVKNTENNTATISVQDFGKGIAKCDQEKLFQKFERIINMHENQVSGTGLGLSIAMEIMKQHGSTIILQSEEGKGSTFSFELMLSPAFSSHLNI</sequence>
<dbReference type="PANTHER" id="PTHR43711:SF1">
    <property type="entry name" value="HISTIDINE KINASE 1"/>
    <property type="match status" value="1"/>
</dbReference>
<evidence type="ECO:0000256" key="6">
    <source>
        <dbReference type="ARBA" id="ARBA00023012"/>
    </source>
</evidence>
<dbReference type="InterPro" id="IPR004358">
    <property type="entry name" value="Sig_transdc_His_kin-like_C"/>
</dbReference>
<proteinExistence type="predicted"/>
<dbReference type="InterPro" id="IPR005467">
    <property type="entry name" value="His_kinase_dom"/>
</dbReference>
<evidence type="ECO:0000259" key="7">
    <source>
        <dbReference type="PROSITE" id="PS50109"/>
    </source>
</evidence>
<dbReference type="Pfam" id="PF00512">
    <property type="entry name" value="HisKA"/>
    <property type="match status" value="1"/>
</dbReference>
<dbReference type="SMART" id="SM00086">
    <property type="entry name" value="PAC"/>
    <property type="match status" value="1"/>
</dbReference>
<evidence type="ECO:0000256" key="4">
    <source>
        <dbReference type="ARBA" id="ARBA00022679"/>
    </source>
</evidence>
<dbReference type="SUPFAM" id="SSF47384">
    <property type="entry name" value="Homodimeric domain of signal transducing histidine kinase"/>
    <property type="match status" value="1"/>
</dbReference>
<gene>
    <name evidence="9" type="ORF">PQO05_14780</name>
</gene>
<keyword evidence="6" id="KW-0902">Two-component regulatory system</keyword>
<keyword evidence="10" id="KW-1185">Reference proteome</keyword>
<feature type="domain" description="PAC" evidence="8">
    <location>
        <begin position="245"/>
        <end position="297"/>
    </location>
</feature>
<dbReference type="InterPro" id="IPR000014">
    <property type="entry name" value="PAS"/>
</dbReference>
<protein>
    <recommendedName>
        <fullName evidence="2">histidine kinase</fullName>
        <ecNumber evidence="2">2.7.13.3</ecNumber>
    </recommendedName>
</protein>
<dbReference type="InterPro" id="IPR036097">
    <property type="entry name" value="HisK_dim/P_sf"/>
</dbReference>
<organism evidence="9 10">
    <name type="scientific">Mucilaginibacter jinjuensis</name>
    <dbReference type="NCBI Taxonomy" id="1176721"/>
    <lineage>
        <taxon>Bacteria</taxon>
        <taxon>Pseudomonadati</taxon>
        <taxon>Bacteroidota</taxon>
        <taxon>Sphingobacteriia</taxon>
        <taxon>Sphingobacteriales</taxon>
        <taxon>Sphingobacteriaceae</taxon>
        <taxon>Mucilaginibacter</taxon>
    </lineage>
</organism>
<dbReference type="SMART" id="SM00388">
    <property type="entry name" value="HisKA"/>
    <property type="match status" value="1"/>
</dbReference>
<dbReference type="EC" id="2.7.13.3" evidence="2"/>
<dbReference type="InterPro" id="IPR001610">
    <property type="entry name" value="PAC"/>
</dbReference>
<keyword evidence="4" id="KW-0808">Transferase</keyword>
<dbReference type="Gene3D" id="2.10.70.100">
    <property type="match status" value="1"/>
</dbReference>
<keyword evidence="5 9" id="KW-0418">Kinase</keyword>
<dbReference type="InterPro" id="IPR035965">
    <property type="entry name" value="PAS-like_dom_sf"/>
</dbReference>
<dbReference type="GO" id="GO:0016301">
    <property type="term" value="F:kinase activity"/>
    <property type="evidence" value="ECO:0007669"/>
    <property type="project" value="UniProtKB-KW"/>
</dbReference>
<dbReference type="Gene3D" id="3.30.450.40">
    <property type="match status" value="1"/>
</dbReference>
<dbReference type="SUPFAM" id="SSF55874">
    <property type="entry name" value="ATPase domain of HSP90 chaperone/DNA topoisomerase II/histidine kinase"/>
    <property type="match status" value="1"/>
</dbReference>
<dbReference type="PROSITE" id="PS50113">
    <property type="entry name" value="PAC"/>
    <property type="match status" value="1"/>
</dbReference>
<dbReference type="InterPro" id="IPR003661">
    <property type="entry name" value="HisK_dim/P_dom"/>
</dbReference>
<evidence type="ECO:0000256" key="5">
    <source>
        <dbReference type="ARBA" id="ARBA00022777"/>
    </source>
</evidence>
<dbReference type="Proteomes" id="UP001216139">
    <property type="component" value="Chromosome"/>
</dbReference>
<dbReference type="InterPro" id="IPR003594">
    <property type="entry name" value="HATPase_dom"/>
</dbReference>
<evidence type="ECO:0000259" key="8">
    <source>
        <dbReference type="PROSITE" id="PS50113"/>
    </source>
</evidence>
<dbReference type="InterPro" id="IPR029016">
    <property type="entry name" value="GAF-like_dom_sf"/>
</dbReference>
<dbReference type="InterPro" id="IPR036890">
    <property type="entry name" value="HATPase_C_sf"/>
</dbReference>
<reference evidence="9 10" key="1">
    <citation type="submission" date="2023-02" db="EMBL/GenBank/DDBJ databases">
        <title>Genome sequence of Mucilaginibacter jinjuensis strain KACC 16571.</title>
        <authorList>
            <person name="Kim S."/>
            <person name="Heo J."/>
            <person name="Kwon S.-W."/>
        </authorList>
    </citation>
    <scope>NUCLEOTIDE SEQUENCE [LARGE SCALE GENOMIC DNA]</scope>
    <source>
        <strain evidence="9 10">KACC 16571</strain>
    </source>
</reference>
<dbReference type="Pfam" id="PF02518">
    <property type="entry name" value="HATPase_c"/>
    <property type="match status" value="1"/>
</dbReference>
<name>A0ABY7T0M9_9SPHI</name>
<dbReference type="InterPro" id="IPR000700">
    <property type="entry name" value="PAS-assoc_C"/>
</dbReference>
<accession>A0ABY7T0M9</accession>
<dbReference type="Gene3D" id="3.30.565.10">
    <property type="entry name" value="Histidine kinase-like ATPase, C-terminal domain"/>
    <property type="match status" value="1"/>
</dbReference>
<dbReference type="CDD" id="cd00130">
    <property type="entry name" value="PAS"/>
    <property type="match status" value="1"/>
</dbReference>
<dbReference type="CDD" id="cd00082">
    <property type="entry name" value="HisKA"/>
    <property type="match status" value="1"/>
</dbReference>
<keyword evidence="3" id="KW-0597">Phosphoprotein</keyword>
<dbReference type="Gene3D" id="3.30.450.20">
    <property type="entry name" value="PAS domain"/>
    <property type="match status" value="1"/>
</dbReference>
<dbReference type="Gene3D" id="1.10.287.130">
    <property type="match status" value="1"/>
</dbReference>
<evidence type="ECO:0000256" key="1">
    <source>
        <dbReference type="ARBA" id="ARBA00000085"/>
    </source>
</evidence>
<dbReference type="EMBL" id="CP117167">
    <property type="protein sequence ID" value="WCT09995.1"/>
    <property type="molecule type" value="Genomic_DNA"/>
</dbReference>
<dbReference type="SUPFAM" id="SSF55785">
    <property type="entry name" value="PYP-like sensor domain (PAS domain)"/>
    <property type="match status" value="1"/>
</dbReference>
<feature type="domain" description="Histidine kinase" evidence="7">
    <location>
        <begin position="312"/>
        <end position="532"/>
    </location>
</feature>
<evidence type="ECO:0000313" key="9">
    <source>
        <dbReference type="EMBL" id="WCT09995.1"/>
    </source>
</evidence>
<dbReference type="PANTHER" id="PTHR43711">
    <property type="entry name" value="TWO-COMPONENT HISTIDINE KINASE"/>
    <property type="match status" value="1"/>
</dbReference>
<dbReference type="PROSITE" id="PS50109">
    <property type="entry name" value="HIS_KIN"/>
    <property type="match status" value="1"/>
</dbReference>
<dbReference type="PRINTS" id="PR00344">
    <property type="entry name" value="BCTRLSENSOR"/>
</dbReference>
<dbReference type="SMART" id="SM00387">
    <property type="entry name" value="HATPase_c"/>
    <property type="match status" value="1"/>
</dbReference>
<evidence type="ECO:0000256" key="2">
    <source>
        <dbReference type="ARBA" id="ARBA00012438"/>
    </source>
</evidence>
<dbReference type="RefSeq" id="WP_273628091.1">
    <property type="nucleotide sequence ID" value="NZ_CP117167.1"/>
</dbReference>
<evidence type="ECO:0000256" key="3">
    <source>
        <dbReference type="ARBA" id="ARBA00022553"/>
    </source>
</evidence>
<dbReference type="InterPro" id="IPR050736">
    <property type="entry name" value="Sensor_HK_Regulatory"/>
</dbReference>
<dbReference type="SUPFAM" id="SSF55781">
    <property type="entry name" value="GAF domain-like"/>
    <property type="match status" value="1"/>
</dbReference>
<comment type="catalytic activity">
    <reaction evidence="1">
        <text>ATP + protein L-histidine = ADP + protein N-phospho-L-histidine.</text>
        <dbReference type="EC" id="2.7.13.3"/>
    </reaction>
</comment>